<dbReference type="InterPro" id="IPR052564">
    <property type="entry name" value="N-acetyltrans/Recomb-assoc"/>
</dbReference>
<accession>A0A174WR02</accession>
<evidence type="ECO:0000259" key="1">
    <source>
        <dbReference type="PROSITE" id="PS51186"/>
    </source>
</evidence>
<dbReference type="SUPFAM" id="SSF55729">
    <property type="entry name" value="Acyl-CoA N-acyltransferases (Nat)"/>
    <property type="match status" value="1"/>
</dbReference>
<dbReference type="InterPro" id="IPR000182">
    <property type="entry name" value="GNAT_dom"/>
</dbReference>
<dbReference type="CDD" id="cd04301">
    <property type="entry name" value="NAT_SF"/>
    <property type="match status" value="1"/>
</dbReference>
<dbReference type="PANTHER" id="PTHR43451:SF1">
    <property type="entry name" value="ACETYLTRANSFERASE"/>
    <property type="match status" value="1"/>
</dbReference>
<dbReference type="OrthoDB" id="424368at2"/>
<evidence type="ECO:0000313" key="3">
    <source>
        <dbReference type="Proteomes" id="UP000092714"/>
    </source>
</evidence>
<dbReference type="Proteomes" id="UP000092714">
    <property type="component" value="Unassembled WGS sequence"/>
</dbReference>
<dbReference type="PANTHER" id="PTHR43451">
    <property type="entry name" value="ACETYLTRANSFERASE (GNAT) FAMILY PROTEIN"/>
    <property type="match status" value="1"/>
</dbReference>
<dbReference type="RefSeq" id="WP_055185215.1">
    <property type="nucleotide sequence ID" value="NZ_CABJAZ010000004.1"/>
</dbReference>
<dbReference type="eggNOG" id="COG0456">
    <property type="taxonomic scope" value="Bacteria"/>
</dbReference>
<comment type="caution">
    <text evidence="2">The sequence shown here is derived from an EMBL/GenBank/DDBJ whole genome shotgun (WGS) entry which is preliminary data.</text>
</comment>
<protein>
    <submittedName>
        <fullName evidence="2">Acetyltransferase</fullName>
    </submittedName>
</protein>
<evidence type="ECO:0000313" key="2">
    <source>
        <dbReference type="EMBL" id="OBY11122.1"/>
    </source>
</evidence>
<dbReference type="Pfam" id="PF13673">
    <property type="entry name" value="Acetyltransf_10"/>
    <property type="match status" value="1"/>
</dbReference>
<proteinExistence type="predicted"/>
<reference evidence="2 3" key="1">
    <citation type="submission" date="2016-06" db="EMBL/GenBank/DDBJ databases">
        <authorList>
            <person name="Kjaerup R.B."/>
            <person name="Dalgaard T.S."/>
            <person name="Juul-Madsen H.R."/>
        </authorList>
    </citation>
    <scope>NUCLEOTIDE SEQUENCE [LARGE SCALE GENOMIC DNA]</scope>
    <source>
        <strain evidence="2 3">373-A1</strain>
    </source>
</reference>
<dbReference type="EMBL" id="MAPZ01000016">
    <property type="protein sequence ID" value="OBY11122.1"/>
    <property type="molecule type" value="Genomic_DNA"/>
</dbReference>
<keyword evidence="2" id="KW-0808">Transferase</keyword>
<dbReference type="Gene3D" id="3.40.630.30">
    <property type="match status" value="1"/>
</dbReference>
<dbReference type="InterPro" id="IPR016181">
    <property type="entry name" value="Acyl_CoA_acyltransferase"/>
</dbReference>
<organism evidence="2 3">
    <name type="scientific">Clostridium paraputrificum</name>
    <dbReference type="NCBI Taxonomy" id="29363"/>
    <lineage>
        <taxon>Bacteria</taxon>
        <taxon>Bacillati</taxon>
        <taxon>Bacillota</taxon>
        <taxon>Clostridia</taxon>
        <taxon>Eubacteriales</taxon>
        <taxon>Clostridiaceae</taxon>
        <taxon>Clostridium</taxon>
    </lineage>
</organism>
<gene>
    <name evidence="2" type="ORF">CP373A1_06395</name>
</gene>
<dbReference type="GO" id="GO:0016747">
    <property type="term" value="F:acyltransferase activity, transferring groups other than amino-acyl groups"/>
    <property type="evidence" value="ECO:0007669"/>
    <property type="project" value="InterPro"/>
</dbReference>
<dbReference type="AlphaFoldDB" id="A0A174WR02"/>
<dbReference type="PROSITE" id="PS51186">
    <property type="entry name" value="GNAT"/>
    <property type="match status" value="1"/>
</dbReference>
<feature type="domain" description="N-acetyltransferase" evidence="1">
    <location>
        <begin position="1"/>
        <end position="148"/>
    </location>
</feature>
<keyword evidence="3" id="KW-1185">Reference proteome</keyword>
<name>A0A174WR02_9CLOT</name>
<sequence length="148" mass="17075">MFIRRYEALDCKYLAELFYNTVHSINAKDYSLEQLNVWATGSVDLEKWNQSLLSHFSVVAVENGIIVGFGDIDFTGYLDRLYVHKDYQNQGIATAICDELECNFNESKVSTHASITARPFFEKRGYKVIKKQNVERSGVVLQNYIMEK</sequence>